<dbReference type="CDD" id="cd02612">
    <property type="entry name" value="HAD_PGPPase"/>
    <property type="match status" value="1"/>
</dbReference>
<dbReference type="GO" id="GO:0000287">
    <property type="term" value="F:magnesium ion binding"/>
    <property type="evidence" value="ECO:0007669"/>
    <property type="project" value="TreeGrafter"/>
</dbReference>
<name>A0A246HL08_STEMA</name>
<dbReference type="Gene3D" id="1.20.1440.100">
    <property type="entry name" value="SG protein - dephosphorylation function"/>
    <property type="match status" value="1"/>
</dbReference>
<dbReference type="NCBIfam" id="TIGR01488">
    <property type="entry name" value="HAD-SF-IB"/>
    <property type="match status" value="1"/>
</dbReference>
<dbReference type="InterPro" id="IPR050582">
    <property type="entry name" value="HAD-like_SerB"/>
</dbReference>
<gene>
    <name evidence="2" type="ORF">CEE60_14460</name>
</gene>
<dbReference type="InterPro" id="IPR023214">
    <property type="entry name" value="HAD_sf"/>
</dbReference>
<sequence length="213" mass="24741">MELALFDFDHTVTTCDTYGRFLRRVATPEQLAQAWWKVGPWLLAYRLKLISAERIRRRVTRLTFTDRHLEDISAQAAGYARDVLPGVLRPEMLDQIHWHLKQQHTVVIVSGSLDLYLRPWCEAMGLELICNRLESRDGRLTGRYADGDCAPHKVAHIRRRFELARYLRIHAYGDSSEDRPMLALAHERWYRGKPMKPRRTAPASAPPARDSRA</sequence>
<dbReference type="AlphaFoldDB" id="A0A246HL08"/>
<dbReference type="GO" id="GO:0006564">
    <property type="term" value="P:L-serine biosynthetic process"/>
    <property type="evidence" value="ECO:0007669"/>
    <property type="project" value="TreeGrafter"/>
</dbReference>
<dbReference type="SUPFAM" id="SSF56784">
    <property type="entry name" value="HAD-like"/>
    <property type="match status" value="1"/>
</dbReference>
<organism evidence="2 3">
    <name type="scientific">Stenotrophomonas maltophilia</name>
    <name type="common">Pseudomonas maltophilia</name>
    <name type="synonym">Xanthomonas maltophilia</name>
    <dbReference type="NCBI Taxonomy" id="40324"/>
    <lineage>
        <taxon>Bacteria</taxon>
        <taxon>Pseudomonadati</taxon>
        <taxon>Pseudomonadota</taxon>
        <taxon>Gammaproteobacteria</taxon>
        <taxon>Lysobacterales</taxon>
        <taxon>Lysobacteraceae</taxon>
        <taxon>Stenotrophomonas</taxon>
        <taxon>Stenotrophomonas maltophilia group</taxon>
    </lineage>
</organism>
<dbReference type="PANTHER" id="PTHR43344">
    <property type="entry name" value="PHOSPHOSERINE PHOSPHATASE"/>
    <property type="match status" value="1"/>
</dbReference>
<dbReference type="Proteomes" id="UP000198157">
    <property type="component" value="Unassembled WGS sequence"/>
</dbReference>
<evidence type="ECO:0000313" key="3">
    <source>
        <dbReference type="Proteomes" id="UP000198157"/>
    </source>
</evidence>
<keyword evidence="2" id="KW-0808">Transferase</keyword>
<reference evidence="2 3" key="1">
    <citation type="submission" date="2017-06" db="EMBL/GenBank/DDBJ databases">
        <authorList>
            <person name="Kim H.J."/>
            <person name="Triplett B.A."/>
        </authorList>
    </citation>
    <scope>NUCLEOTIDE SEQUENCE [LARGE SCALE GENOMIC DNA]</scope>
    <source>
        <strain evidence="2 3">13146</strain>
    </source>
</reference>
<proteinExistence type="predicted"/>
<evidence type="ECO:0000313" key="2">
    <source>
        <dbReference type="EMBL" id="OWQ51515.1"/>
    </source>
</evidence>
<dbReference type="Pfam" id="PF12710">
    <property type="entry name" value="HAD"/>
    <property type="match status" value="1"/>
</dbReference>
<dbReference type="GO" id="GO:0016740">
    <property type="term" value="F:transferase activity"/>
    <property type="evidence" value="ECO:0007669"/>
    <property type="project" value="UniProtKB-KW"/>
</dbReference>
<dbReference type="Gene3D" id="3.40.50.1000">
    <property type="entry name" value="HAD superfamily/HAD-like"/>
    <property type="match status" value="1"/>
</dbReference>
<dbReference type="InterPro" id="IPR036412">
    <property type="entry name" value="HAD-like_sf"/>
</dbReference>
<comment type="caution">
    <text evidence="2">The sequence shown here is derived from an EMBL/GenBank/DDBJ whole genome shotgun (WGS) entry which is preliminary data.</text>
</comment>
<accession>A0A246HL08</accession>
<dbReference type="GO" id="GO:0005737">
    <property type="term" value="C:cytoplasm"/>
    <property type="evidence" value="ECO:0007669"/>
    <property type="project" value="TreeGrafter"/>
</dbReference>
<dbReference type="EMBL" id="NIVS01000040">
    <property type="protein sequence ID" value="OWQ51515.1"/>
    <property type="molecule type" value="Genomic_DNA"/>
</dbReference>
<dbReference type="OrthoDB" id="9784466at2"/>
<evidence type="ECO:0000256" key="1">
    <source>
        <dbReference type="SAM" id="MobiDB-lite"/>
    </source>
</evidence>
<dbReference type="PANTHER" id="PTHR43344:SF14">
    <property type="entry name" value="HAD-IB FAMILY HYDROLASE"/>
    <property type="match status" value="1"/>
</dbReference>
<protein>
    <submittedName>
        <fullName evidence="2">Phosphotransferase</fullName>
    </submittedName>
</protein>
<feature type="region of interest" description="Disordered" evidence="1">
    <location>
        <begin position="193"/>
        <end position="213"/>
    </location>
</feature>
<dbReference type="GO" id="GO:0036424">
    <property type="term" value="F:L-phosphoserine phosphatase activity"/>
    <property type="evidence" value="ECO:0007669"/>
    <property type="project" value="TreeGrafter"/>
</dbReference>
<feature type="compositionally biased region" description="Low complexity" evidence="1">
    <location>
        <begin position="200"/>
        <end position="213"/>
    </location>
</feature>